<dbReference type="SUPFAM" id="SSF57716">
    <property type="entry name" value="Glucocorticoid receptor-like (DNA-binding domain)"/>
    <property type="match status" value="1"/>
</dbReference>
<feature type="compositionally biased region" description="Basic and acidic residues" evidence="6">
    <location>
        <begin position="848"/>
        <end position="857"/>
    </location>
</feature>
<dbReference type="Gene3D" id="2.10.110.10">
    <property type="entry name" value="Cysteine Rich Protein"/>
    <property type="match status" value="1"/>
</dbReference>
<protein>
    <recommendedName>
        <fullName evidence="11">MICAL-like protein 1</fullName>
    </recommendedName>
</protein>
<evidence type="ECO:0000259" key="8">
    <source>
        <dbReference type="PROSITE" id="PS51848"/>
    </source>
</evidence>
<dbReference type="Gene3D" id="1.10.418.10">
    <property type="entry name" value="Calponin-like domain"/>
    <property type="match status" value="1"/>
</dbReference>
<keyword evidence="3 4" id="KW-0440">LIM domain</keyword>
<dbReference type="Pfam" id="PF00412">
    <property type="entry name" value="LIM"/>
    <property type="match status" value="1"/>
</dbReference>
<name>A0A9P0HLL2_NEZVI</name>
<evidence type="ECO:0000313" key="10">
    <source>
        <dbReference type="Proteomes" id="UP001152798"/>
    </source>
</evidence>
<feature type="compositionally biased region" description="Low complexity" evidence="6">
    <location>
        <begin position="586"/>
        <end position="597"/>
    </location>
</feature>
<feature type="region of interest" description="Disordered" evidence="6">
    <location>
        <begin position="821"/>
        <end position="858"/>
    </location>
</feature>
<dbReference type="EMBL" id="OV725081">
    <property type="protein sequence ID" value="CAH1403907.1"/>
    <property type="molecule type" value="Genomic_DNA"/>
</dbReference>
<dbReference type="InterPro" id="IPR050540">
    <property type="entry name" value="F-actin_Monoox_Mical"/>
</dbReference>
<feature type="compositionally biased region" description="Acidic residues" evidence="6">
    <location>
        <begin position="459"/>
        <end position="475"/>
    </location>
</feature>
<dbReference type="InterPro" id="IPR022735">
    <property type="entry name" value="bMERB_dom"/>
</dbReference>
<dbReference type="Pfam" id="PF12130">
    <property type="entry name" value="bMERB_dom"/>
    <property type="match status" value="1"/>
</dbReference>
<dbReference type="InterPro" id="IPR001781">
    <property type="entry name" value="Znf_LIM"/>
</dbReference>
<dbReference type="PROSITE" id="PS51848">
    <property type="entry name" value="BMERB"/>
    <property type="match status" value="1"/>
</dbReference>
<sequence>MTKRSNGRSGAGRYNLRVQVPSNELFSFLVWSPSEADFSRLDKSDVYGNNDLAFRIAERHLGIPALLDAEDMAEYAVPDRLSILTYLSQFYQAFASNNSSPVKKPSPESPDGSLVSLVQGNVQPSPKMEKPVRWREPCIVCKQPVFIAQRLRVEGRLYHRTCFRCARCGAQLSAADYYETCSGDYVCETCPDEMPVPEKAVTVVPLQETMEPPPPPLPTVPPPSAPPEPPPSLVAMRRLMFDTDDAKLGKHDHIVNNTRIINSIKKDLSKNDDTRSRVDLIDSDNKKIVNSSLDKPGGDSGENLEADSNATNSEALVQIVNNSTIPACSNISVSQRMEDPGQTSPETSEKKDSSNKLISNPEEDQPLDISDNAPSFNDNLNISNIENTSYSDSDSNQANTTITFIVTEDEPSDVAPMCDVVDVVEAINTDVVMSTEAVNEVANIENDDKQIIDEKPSEDYPDDLNPFDESGEEEKTEQKTSTNPFGSDSEEEEVTEVMMKPRPRTSSTINTSLQISRPASTNPFDSDDDEEEIRPDSPEPTPFPRRSRLRSSGRSITSLTSIASSTSPRKKRPAPQPPTPGTLTPSSRYSSISSLASNRPRKNRRAPLPPSLPKAANEPVQPLDKSEELAVVPQIEISITAESEPQSLETTGDIANQIEEGMKKLIDEHDKIGDGIVQNDEKEKRDSIDESPNVDSIIEELKVSNKNDELEKCSNNEENKQIPDLEVSSIIAEVNKDPNVELNSVICDKAVERIIKYENNDANSLVEAYNNEFKSVSRNNSTINSSMIKFDEMVPMKHSTPVKVDVSRAKENSLEEMASAHSYSGSFYPSPSGSIADSSSYQESTPPLEKKHKDSSNMHRKISAPLAPLPQRRIVKPMAIHRIKQELGDIEVKQQELERQGVSLEQKIREKFDSDVSITPYLEELVLQLFELVNEKNELFRKQAELMYLRRQHQLEEEHAELEFQIRCLMARPEVNKTDTDKELEEKLIQRLIEVVERRDAIVQCLEMDRLREAEEDKSIHKQLDRFSQVAIIDERMKVTKKHKKKKDKHNSLKMLDMDKDLDESEKESKKKKKWYTLHPKMGKHL</sequence>
<feature type="region of interest" description="Disordered" evidence="6">
    <location>
        <begin position="444"/>
        <end position="627"/>
    </location>
</feature>
<dbReference type="AlphaFoldDB" id="A0A9P0HLL2"/>
<dbReference type="SMART" id="SM01203">
    <property type="entry name" value="DUF3585"/>
    <property type="match status" value="1"/>
</dbReference>
<feature type="compositionally biased region" description="Polar residues" evidence="6">
    <location>
        <begin position="504"/>
        <end position="524"/>
    </location>
</feature>
<feature type="compositionally biased region" description="Basic residues" evidence="6">
    <location>
        <begin position="1070"/>
        <end position="1086"/>
    </location>
</feature>
<dbReference type="OrthoDB" id="10017054at2759"/>
<dbReference type="InterPro" id="IPR036872">
    <property type="entry name" value="CH_dom_sf"/>
</dbReference>
<evidence type="ECO:0000256" key="4">
    <source>
        <dbReference type="PROSITE-ProRule" id="PRU00125"/>
    </source>
</evidence>
<feature type="region of interest" description="Disordered" evidence="6">
    <location>
        <begin position="1041"/>
        <end position="1086"/>
    </location>
</feature>
<feature type="domain" description="LIM zinc-binding" evidence="7">
    <location>
        <begin position="136"/>
        <end position="197"/>
    </location>
</feature>
<feature type="region of interest" description="Disordered" evidence="6">
    <location>
        <begin position="211"/>
        <end position="230"/>
    </location>
</feature>
<dbReference type="PANTHER" id="PTHR23167:SF84">
    <property type="entry name" value="ALPHA ACTININ 3-RELATED"/>
    <property type="match status" value="1"/>
</dbReference>
<dbReference type="Pfam" id="PF00307">
    <property type="entry name" value="CH"/>
    <property type="match status" value="1"/>
</dbReference>
<dbReference type="InterPro" id="IPR001715">
    <property type="entry name" value="CH_dom"/>
</dbReference>
<dbReference type="PROSITE" id="PS50023">
    <property type="entry name" value="LIM_DOMAIN_2"/>
    <property type="match status" value="1"/>
</dbReference>
<dbReference type="SMART" id="SM00132">
    <property type="entry name" value="LIM"/>
    <property type="match status" value="1"/>
</dbReference>
<feature type="region of interest" description="Disordered" evidence="6">
    <location>
        <begin position="331"/>
        <end position="380"/>
    </location>
</feature>
<gene>
    <name evidence="9" type="ORF">NEZAVI_LOCUS12421</name>
</gene>
<feature type="compositionally biased region" description="Basic and acidic residues" evidence="6">
    <location>
        <begin position="446"/>
        <end position="458"/>
    </location>
</feature>
<keyword evidence="2 4" id="KW-0862">Zinc</keyword>
<evidence type="ECO:0000313" key="9">
    <source>
        <dbReference type="EMBL" id="CAH1403907.1"/>
    </source>
</evidence>
<keyword evidence="10" id="KW-1185">Reference proteome</keyword>
<feature type="compositionally biased region" description="Low complexity" evidence="6">
    <location>
        <begin position="552"/>
        <end position="567"/>
    </location>
</feature>
<dbReference type="Proteomes" id="UP001152798">
    <property type="component" value="Chromosome 5"/>
</dbReference>
<evidence type="ECO:0008006" key="11">
    <source>
        <dbReference type="Google" id="ProtNLM"/>
    </source>
</evidence>
<keyword evidence="1 4" id="KW-0479">Metal-binding</keyword>
<organism evidence="9 10">
    <name type="scientific">Nezara viridula</name>
    <name type="common">Southern green stink bug</name>
    <name type="synonym">Cimex viridulus</name>
    <dbReference type="NCBI Taxonomy" id="85310"/>
    <lineage>
        <taxon>Eukaryota</taxon>
        <taxon>Metazoa</taxon>
        <taxon>Ecdysozoa</taxon>
        <taxon>Arthropoda</taxon>
        <taxon>Hexapoda</taxon>
        <taxon>Insecta</taxon>
        <taxon>Pterygota</taxon>
        <taxon>Neoptera</taxon>
        <taxon>Paraneoptera</taxon>
        <taxon>Hemiptera</taxon>
        <taxon>Heteroptera</taxon>
        <taxon>Panheteroptera</taxon>
        <taxon>Pentatomomorpha</taxon>
        <taxon>Pentatomoidea</taxon>
        <taxon>Pentatomidae</taxon>
        <taxon>Pentatominae</taxon>
        <taxon>Nezara</taxon>
    </lineage>
</organism>
<evidence type="ECO:0000256" key="6">
    <source>
        <dbReference type="SAM" id="MobiDB-lite"/>
    </source>
</evidence>
<dbReference type="PROSITE" id="PS00478">
    <property type="entry name" value="LIM_DOMAIN_1"/>
    <property type="match status" value="1"/>
</dbReference>
<dbReference type="CDD" id="cd09400">
    <property type="entry name" value="LIM_like_1"/>
    <property type="match status" value="1"/>
</dbReference>
<evidence type="ECO:0000256" key="3">
    <source>
        <dbReference type="ARBA" id="ARBA00023038"/>
    </source>
</evidence>
<dbReference type="SUPFAM" id="SSF47576">
    <property type="entry name" value="Calponin-homology domain, CH-domain"/>
    <property type="match status" value="1"/>
</dbReference>
<feature type="compositionally biased region" description="Low complexity" evidence="6">
    <location>
        <begin position="822"/>
        <end position="840"/>
    </location>
</feature>
<accession>A0A9P0HLL2</accession>
<evidence type="ECO:0000256" key="2">
    <source>
        <dbReference type="ARBA" id="ARBA00022833"/>
    </source>
</evidence>
<dbReference type="PANTHER" id="PTHR23167">
    <property type="entry name" value="CALPONIN HOMOLOGY DOMAIN-CONTAINING PROTEIN DDB_G0272472-RELATED"/>
    <property type="match status" value="1"/>
</dbReference>
<feature type="coiled-coil region" evidence="5">
    <location>
        <begin position="880"/>
        <end position="972"/>
    </location>
</feature>
<proteinExistence type="predicted"/>
<feature type="domain" description="BMERB" evidence="8">
    <location>
        <begin position="870"/>
        <end position="1022"/>
    </location>
</feature>
<evidence type="ECO:0000256" key="1">
    <source>
        <dbReference type="ARBA" id="ARBA00022723"/>
    </source>
</evidence>
<dbReference type="GO" id="GO:0046872">
    <property type="term" value="F:metal ion binding"/>
    <property type="evidence" value="ECO:0007669"/>
    <property type="project" value="UniProtKB-KW"/>
</dbReference>
<reference evidence="9" key="1">
    <citation type="submission" date="2022-01" db="EMBL/GenBank/DDBJ databases">
        <authorList>
            <person name="King R."/>
        </authorList>
    </citation>
    <scope>NUCLEOTIDE SEQUENCE</scope>
</reference>
<feature type="compositionally biased region" description="Polar residues" evidence="6">
    <location>
        <begin position="331"/>
        <end position="346"/>
    </location>
</feature>
<evidence type="ECO:0000259" key="7">
    <source>
        <dbReference type="PROSITE" id="PS50023"/>
    </source>
</evidence>
<keyword evidence="5" id="KW-0175">Coiled coil</keyword>
<evidence type="ECO:0000256" key="5">
    <source>
        <dbReference type="SAM" id="Coils"/>
    </source>
</evidence>